<evidence type="ECO:0000256" key="1">
    <source>
        <dbReference type="ARBA" id="ARBA00004429"/>
    </source>
</evidence>
<dbReference type="GO" id="GO:0005886">
    <property type="term" value="C:plasma membrane"/>
    <property type="evidence" value="ECO:0007669"/>
    <property type="project" value="UniProtKB-SubCell"/>
</dbReference>
<feature type="domain" description="Type II secretion system protein GspF" evidence="9">
    <location>
        <begin position="25"/>
        <end position="146"/>
    </location>
</feature>
<dbReference type="InterPro" id="IPR018076">
    <property type="entry name" value="T2SS_GspF_dom"/>
</dbReference>
<dbReference type="FunFam" id="1.20.81.30:FF:000001">
    <property type="entry name" value="Type II secretion system protein F"/>
    <property type="match status" value="2"/>
</dbReference>
<reference evidence="10 11" key="1">
    <citation type="journal article" date="2016" name="Nat. Commun.">
        <title>Thousands of microbial genomes shed light on interconnected biogeochemical processes in an aquifer system.</title>
        <authorList>
            <person name="Anantharaman K."/>
            <person name="Brown C.T."/>
            <person name="Hug L.A."/>
            <person name="Sharon I."/>
            <person name="Castelle C.J."/>
            <person name="Probst A.J."/>
            <person name="Thomas B.C."/>
            <person name="Singh A."/>
            <person name="Wilkins M.J."/>
            <person name="Karaoz U."/>
            <person name="Brodie E.L."/>
            <person name="Williams K.H."/>
            <person name="Hubbard S.S."/>
            <person name="Banfield J.F."/>
        </authorList>
    </citation>
    <scope>NUCLEOTIDE SEQUENCE [LARGE SCALE GENOMIC DNA]</scope>
</reference>
<dbReference type="Pfam" id="PF00482">
    <property type="entry name" value="T2SSF"/>
    <property type="match status" value="2"/>
</dbReference>
<keyword evidence="5 8" id="KW-0812">Transmembrane</keyword>
<organism evidence="10 11">
    <name type="scientific">Candidatus Wildermuthbacteria bacterium RIFCSPHIGHO2_02_FULL_45_25</name>
    <dbReference type="NCBI Taxonomy" id="1802450"/>
    <lineage>
        <taxon>Bacteria</taxon>
        <taxon>Candidatus Wildermuthiibacteriota</taxon>
    </lineage>
</organism>
<evidence type="ECO:0000256" key="3">
    <source>
        <dbReference type="ARBA" id="ARBA00022475"/>
    </source>
</evidence>
<evidence type="ECO:0000256" key="5">
    <source>
        <dbReference type="ARBA" id="ARBA00022692"/>
    </source>
</evidence>
<feature type="transmembrane region" description="Helical" evidence="8">
    <location>
        <begin position="330"/>
        <end position="351"/>
    </location>
</feature>
<feature type="transmembrane region" description="Helical" evidence="8">
    <location>
        <begin position="176"/>
        <end position="195"/>
    </location>
</feature>
<feature type="transmembrane region" description="Helical" evidence="8">
    <location>
        <begin position="123"/>
        <end position="145"/>
    </location>
</feature>
<dbReference type="Proteomes" id="UP000178092">
    <property type="component" value="Unassembled WGS sequence"/>
</dbReference>
<keyword evidence="6 8" id="KW-1133">Transmembrane helix</keyword>
<gene>
    <name evidence="10" type="ORF">A3C04_02105</name>
</gene>
<keyword evidence="4" id="KW-0997">Cell inner membrane</keyword>
<dbReference type="AlphaFoldDB" id="A0A1G2R4N2"/>
<dbReference type="Gene3D" id="1.20.81.30">
    <property type="entry name" value="Type II secretion system (T2SS), domain F"/>
    <property type="match status" value="2"/>
</dbReference>
<feature type="domain" description="Type II secretion system protein GspF" evidence="9">
    <location>
        <begin position="226"/>
        <end position="349"/>
    </location>
</feature>
<comment type="caution">
    <text evidence="10">The sequence shown here is derived from an EMBL/GenBank/DDBJ whole genome shotgun (WGS) entry which is preliminary data.</text>
</comment>
<dbReference type="InterPro" id="IPR042094">
    <property type="entry name" value="T2SS_GspF_sf"/>
</dbReference>
<evidence type="ECO:0000313" key="10">
    <source>
        <dbReference type="EMBL" id="OHA67687.1"/>
    </source>
</evidence>
<name>A0A1G2R4N2_9BACT</name>
<evidence type="ECO:0000259" key="9">
    <source>
        <dbReference type="Pfam" id="PF00482"/>
    </source>
</evidence>
<evidence type="ECO:0000256" key="8">
    <source>
        <dbReference type="SAM" id="Phobius"/>
    </source>
</evidence>
<dbReference type="PANTHER" id="PTHR30012:SF0">
    <property type="entry name" value="TYPE II SECRETION SYSTEM PROTEIN F-RELATED"/>
    <property type="match status" value="1"/>
</dbReference>
<evidence type="ECO:0000256" key="4">
    <source>
        <dbReference type="ARBA" id="ARBA00022519"/>
    </source>
</evidence>
<comment type="similarity">
    <text evidence="2">Belongs to the GSP F family.</text>
</comment>
<accession>A0A1G2R4N2</accession>
<dbReference type="EMBL" id="MHTV01000006">
    <property type="protein sequence ID" value="OHA67687.1"/>
    <property type="molecule type" value="Genomic_DNA"/>
</dbReference>
<evidence type="ECO:0000256" key="7">
    <source>
        <dbReference type="ARBA" id="ARBA00023136"/>
    </source>
</evidence>
<evidence type="ECO:0000256" key="6">
    <source>
        <dbReference type="ARBA" id="ARBA00022989"/>
    </source>
</evidence>
<protein>
    <recommendedName>
        <fullName evidence="9">Type II secretion system protein GspF domain-containing protein</fullName>
    </recommendedName>
</protein>
<keyword evidence="7 8" id="KW-0472">Membrane</keyword>
<keyword evidence="3" id="KW-1003">Cell membrane</keyword>
<dbReference type="InterPro" id="IPR003004">
    <property type="entry name" value="GspF/PilC"/>
</dbReference>
<dbReference type="PRINTS" id="PR00812">
    <property type="entry name" value="BCTERIALGSPF"/>
</dbReference>
<comment type="subcellular location">
    <subcellularLocation>
        <location evidence="1">Cell inner membrane</location>
        <topology evidence="1">Multi-pass membrane protein</topology>
    </subcellularLocation>
</comment>
<evidence type="ECO:0000256" key="2">
    <source>
        <dbReference type="ARBA" id="ARBA00005745"/>
    </source>
</evidence>
<proteinExistence type="inferred from homology"/>
<evidence type="ECO:0000313" key="11">
    <source>
        <dbReference type="Proteomes" id="UP000178092"/>
    </source>
</evidence>
<dbReference type="PANTHER" id="PTHR30012">
    <property type="entry name" value="GENERAL SECRETION PATHWAY PROTEIN"/>
    <property type="match status" value="1"/>
</dbReference>
<sequence length="359" mass="39418">MKSHHIFTTEISIRGISLSQKGILAKHLAVMLKSGVPISQTLATAEESSTGRLADVIRNIRAAVESGRTLSSAMADHSSAFDGLFLNMVKAGEISGTLVENLEQISKQMGKERQLREKIKSAMVYPSIILAGSIILGVVFAFVILPQVTPLFKGLRIDLPFTTRALIATADIVDRYGGFLLGGMSVGIVALWWLAHRTFLRPAISWMLLHIPISRPIVKSSNLVRFSYTLGMLLQSGIDIDESLHVTSSVMGNYHYQKAMKRMEEAVQGGAKLADNLEKFPHLFPQLLVQMVRVGEDSGKFEETLFFTAEFYEDQLDTATKSLSAAIEPILLLLIGSIVAFLALSIITPIYDITGNIQR</sequence>